<sequence>MADKPVILVVDDEDDIRDVVKEFIQMETDCIVETACNGREALTILSGVSGPCLVLLDMMMPIMDGKEVLDAMRQNDRLAAIPVVVVSASHDGPAEGAVRFIRKPVSFNALIALVKEFVAMAQAASQGAEEQSEASDTPGDGI</sequence>
<keyword evidence="2" id="KW-0902">Two-component regulatory system</keyword>
<keyword evidence="6" id="KW-1185">Reference proteome</keyword>
<evidence type="ECO:0000256" key="1">
    <source>
        <dbReference type="ARBA" id="ARBA00022553"/>
    </source>
</evidence>
<dbReference type="PROSITE" id="PS50110">
    <property type="entry name" value="RESPONSE_REGULATORY"/>
    <property type="match status" value="1"/>
</dbReference>
<evidence type="ECO:0000256" key="2">
    <source>
        <dbReference type="ARBA" id="ARBA00023012"/>
    </source>
</evidence>
<feature type="modified residue" description="4-aspartylphosphate" evidence="3">
    <location>
        <position position="57"/>
    </location>
</feature>
<dbReference type="eggNOG" id="COG0745">
    <property type="taxonomic scope" value="Bacteria"/>
</dbReference>
<dbReference type="Pfam" id="PF00072">
    <property type="entry name" value="Response_reg"/>
    <property type="match status" value="1"/>
</dbReference>
<dbReference type="SMART" id="SM00448">
    <property type="entry name" value="REC"/>
    <property type="match status" value="1"/>
</dbReference>
<name>A0A017SWK9_9BACT</name>
<organism evidence="5 6">
    <name type="scientific">Chondromyces apiculatus DSM 436</name>
    <dbReference type="NCBI Taxonomy" id="1192034"/>
    <lineage>
        <taxon>Bacteria</taxon>
        <taxon>Pseudomonadati</taxon>
        <taxon>Myxococcota</taxon>
        <taxon>Polyangia</taxon>
        <taxon>Polyangiales</taxon>
        <taxon>Polyangiaceae</taxon>
        <taxon>Chondromyces</taxon>
    </lineage>
</organism>
<dbReference type="PANTHER" id="PTHR44591:SF14">
    <property type="entry name" value="PROTEIN PILG"/>
    <property type="match status" value="1"/>
</dbReference>
<gene>
    <name evidence="5" type="ORF">CAP_8637</name>
</gene>
<accession>A0A017SWK9</accession>
<dbReference type="GO" id="GO:0000160">
    <property type="term" value="P:phosphorelay signal transduction system"/>
    <property type="evidence" value="ECO:0007669"/>
    <property type="project" value="UniProtKB-KW"/>
</dbReference>
<dbReference type="AlphaFoldDB" id="A0A017SWK9"/>
<feature type="domain" description="Response regulatory" evidence="4">
    <location>
        <begin position="6"/>
        <end position="118"/>
    </location>
</feature>
<keyword evidence="1 3" id="KW-0597">Phosphoprotein</keyword>
<dbReference type="InterPro" id="IPR001789">
    <property type="entry name" value="Sig_transdc_resp-reg_receiver"/>
</dbReference>
<dbReference type="EMBL" id="ASRX01000088">
    <property type="protein sequence ID" value="EYF01132.1"/>
    <property type="molecule type" value="Genomic_DNA"/>
</dbReference>
<proteinExistence type="predicted"/>
<dbReference type="PANTHER" id="PTHR44591">
    <property type="entry name" value="STRESS RESPONSE REGULATOR PROTEIN 1"/>
    <property type="match status" value="1"/>
</dbReference>
<evidence type="ECO:0000313" key="5">
    <source>
        <dbReference type="EMBL" id="EYF01132.1"/>
    </source>
</evidence>
<dbReference type="SUPFAM" id="SSF52172">
    <property type="entry name" value="CheY-like"/>
    <property type="match status" value="1"/>
</dbReference>
<protein>
    <submittedName>
        <fullName evidence="5">Response regulator</fullName>
    </submittedName>
</protein>
<evidence type="ECO:0000259" key="4">
    <source>
        <dbReference type="PROSITE" id="PS50110"/>
    </source>
</evidence>
<dbReference type="InterPro" id="IPR050595">
    <property type="entry name" value="Bact_response_regulator"/>
</dbReference>
<dbReference type="STRING" id="1192034.CAP_8637"/>
<dbReference type="InterPro" id="IPR011006">
    <property type="entry name" value="CheY-like_superfamily"/>
</dbReference>
<evidence type="ECO:0000256" key="3">
    <source>
        <dbReference type="PROSITE-ProRule" id="PRU00169"/>
    </source>
</evidence>
<evidence type="ECO:0000313" key="6">
    <source>
        <dbReference type="Proteomes" id="UP000019678"/>
    </source>
</evidence>
<dbReference type="Gene3D" id="3.40.50.2300">
    <property type="match status" value="1"/>
</dbReference>
<dbReference type="Proteomes" id="UP000019678">
    <property type="component" value="Unassembled WGS sequence"/>
</dbReference>
<reference evidence="5 6" key="1">
    <citation type="submission" date="2013-05" db="EMBL/GenBank/DDBJ databases">
        <title>Genome assembly of Chondromyces apiculatus DSM 436.</title>
        <authorList>
            <person name="Sharma G."/>
            <person name="Khatri I."/>
            <person name="Kaur C."/>
            <person name="Mayilraj S."/>
            <person name="Subramanian S."/>
        </authorList>
    </citation>
    <scope>NUCLEOTIDE SEQUENCE [LARGE SCALE GENOMIC DNA]</scope>
    <source>
        <strain evidence="5 6">DSM 436</strain>
    </source>
</reference>
<comment type="caution">
    <text evidence="5">The sequence shown here is derived from an EMBL/GenBank/DDBJ whole genome shotgun (WGS) entry which is preliminary data.</text>
</comment>
<dbReference type="RefSeq" id="WP_052376691.1">
    <property type="nucleotide sequence ID" value="NZ_ASRX01000088.1"/>
</dbReference>